<proteinExistence type="predicted"/>
<name>A0A1R1Y997_9FUNG</name>
<dbReference type="Proteomes" id="UP000187429">
    <property type="component" value="Unassembled WGS sequence"/>
</dbReference>
<organism evidence="2 3">
    <name type="scientific">Smittium culicis</name>
    <dbReference type="NCBI Taxonomy" id="133412"/>
    <lineage>
        <taxon>Eukaryota</taxon>
        <taxon>Fungi</taxon>
        <taxon>Fungi incertae sedis</taxon>
        <taxon>Zoopagomycota</taxon>
        <taxon>Kickxellomycotina</taxon>
        <taxon>Harpellomycetes</taxon>
        <taxon>Harpellales</taxon>
        <taxon>Legeriomycetaceae</taxon>
        <taxon>Smittium</taxon>
    </lineage>
</organism>
<dbReference type="EMBL" id="LSSM01002013">
    <property type="protein sequence ID" value="OMJ23497.1"/>
    <property type="molecule type" value="Genomic_DNA"/>
</dbReference>
<evidence type="ECO:0000313" key="2">
    <source>
        <dbReference type="EMBL" id="OMJ23497.1"/>
    </source>
</evidence>
<keyword evidence="3" id="KW-1185">Reference proteome</keyword>
<protein>
    <submittedName>
        <fullName evidence="2">Uncharacterized protein</fullName>
    </submittedName>
</protein>
<gene>
    <name evidence="2" type="ORF">AYI69_g4955</name>
</gene>
<comment type="caution">
    <text evidence="2">The sequence shown here is derived from an EMBL/GenBank/DDBJ whole genome shotgun (WGS) entry which is preliminary data.</text>
</comment>
<evidence type="ECO:0000256" key="1">
    <source>
        <dbReference type="SAM" id="MobiDB-lite"/>
    </source>
</evidence>
<evidence type="ECO:0000313" key="3">
    <source>
        <dbReference type="Proteomes" id="UP000187429"/>
    </source>
</evidence>
<feature type="region of interest" description="Disordered" evidence="1">
    <location>
        <begin position="1"/>
        <end position="26"/>
    </location>
</feature>
<accession>A0A1R1Y997</accession>
<reference evidence="3" key="1">
    <citation type="submission" date="2017-01" db="EMBL/GenBank/DDBJ databases">
        <authorList>
            <person name="Wang Y."/>
            <person name="White M."/>
            <person name="Kvist S."/>
            <person name="Moncalvo J.-M."/>
        </authorList>
    </citation>
    <scope>NUCLEOTIDE SEQUENCE [LARGE SCALE GENOMIC DNA]</scope>
    <source>
        <strain evidence="3">ID-206-W2</strain>
    </source>
</reference>
<sequence>MINLRITPKPRRLFPENNPGESEATTVHPTVNGMIFESNHNCDKEIIVNASIRIIIHTFHSSHVCHVSINGNYT</sequence>
<dbReference type="AlphaFoldDB" id="A0A1R1Y997"/>